<feature type="chain" id="PRO_5016720751" evidence="1">
    <location>
        <begin position="21"/>
        <end position="124"/>
    </location>
</feature>
<name>A0A369UMB8_9GAMM</name>
<feature type="signal peptide" evidence="1">
    <location>
        <begin position="1"/>
        <end position="20"/>
    </location>
</feature>
<keyword evidence="1" id="KW-0732">Signal</keyword>
<dbReference type="EMBL" id="QQAH01000008">
    <property type="protein sequence ID" value="RDD81902.1"/>
    <property type="molecule type" value="Genomic_DNA"/>
</dbReference>
<gene>
    <name evidence="2" type="ORF">DVJ77_08895</name>
</gene>
<proteinExistence type="predicted"/>
<keyword evidence="3" id="KW-1185">Reference proteome</keyword>
<evidence type="ECO:0000256" key="1">
    <source>
        <dbReference type="SAM" id="SignalP"/>
    </source>
</evidence>
<dbReference type="Proteomes" id="UP000253782">
    <property type="component" value="Unassembled WGS sequence"/>
</dbReference>
<comment type="caution">
    <text evidence="2">The sequence shown here is derived from an EMBL/GenBank/DDBJ whole genome shotgun (WGS) entry which is preliminary data.</text>
</comment>
<sequence>MPTLRSTIFGLVLLPIASLASETTPSVSLTQLSQLYSQASHVTPVSYLDQRVTIRAVVAKVSQDKHGKLLVHLIDEAGHVEGRATFEPVFASKAKTLQQGQPFKAACTIEFSTNEPITLGDCQL</sequence>
<organism evidence="2 3">
    <name type="scientific">Dyella tabacisoli</name>
    <dbReference type="NCBI Taxonomy" id="2282381"/>
    <lineage>
        <taxon>Bacteria</taxon>
        <taxon>Pseudomonadati</taxon>
        <taxon>Pseudomonadota</taxon>
        <taxon>Gammaproteobacteria</taxon>
        <taxon>Lysobacterales</taxon>
        <taxon>Rhodanobacteraceae</taxon>
        <taxon>Dyella</taxon>
    </lineage>
</organism>
<dbReference type="RefSeq" id="WP_114845119.1">
    <property type="nucleotide sequence ID" value="NZ_JBHSPE010000008.1"/>
</dbReference>
<protein>
    <submittedName>
        <fullName evidence="2">Uncharacterized protein</fullName>
    </submittedName>
</protein>
<accession>A0A369UMB8</accession>
<dbReference type="AlphaFoldDB" id="A0A369UMB8"/>
<evidence type="ECO:0000313" key="3">
    <source>
        <dbReference type="Proteomes" id="UP000253782"/>
    </source>
</evidence>
<evidence type="ECO:0000313" key="2">
    <source>
        <dbReference type="EMBL" id="RDD81902.1"/>
    </source>
</evidence>
<reference evidence="2 3" key="1">
    <citation type="submission" date="2018-07" db="EMBL/GenBank/DDBJ databases">
        <title>Dyella tabacisoli L4-6T, whole genome shotgun sequence.</title>
        <authorList>
            <person name="Zhou X.-K."/>
            <person name="Li W.-J."/>
            <person name="Duan Y.-Q."/>
        </authorList>
    </citation>
    <scope>NUCLEOTIDE SEQUENCE [LARGE SCALE GENOMIC DNA]</scope>
    <source>
        <strain evidence="2 3">L4-6</strain>
    </source>
</reference>